<dbReference type="Proteomes" id="UP000486351">
    <property type="component" value="Unassembled WGS sequence"/>
</dbReference>
<name>A0A6G0R6V8_9STRA</name>
<proteinExistence type="predicted"/>
<feature type="compositionally biased region" description="Basic residues" evidence="1">
    <location>
        <begin position="68"/>
        <end position="81"/>
    </location>
</feature>
<accession>A0A6G0R6V8</accession>
<evidence type="ECO:0000313" key="3">
    <source>
        <dbReference type="Proteomes" id="UP000486351"/>
    </source>
</evidence>
<comment type="caution">
    <text evidence="2">The sequence shown here is derived from an EMBL/GenBank/DDBJ whole genome shotgun (WGS) entry which is preliminary data.</text>
</comment>
<feature type="region of interest" description="Disordered" evidence="1">
    <location>
        <begin position="1"/>
        <end position="192"/>
    </location>
</feature>
<dbReference type="EMBL" id="QXFY01001392">
    <property type="protein sequence ID" value="KAE9319049.1"/>
    <property type="molecule type" value="Genomic_DNA"/>
</dbReference>
<reference evidence="2 3" key="1">
    <citation type="submission" date="2018-09" db="EMBL/GenBank/DDBJ databases">
        <title>Genomic investigation of the strawberry pathogen Phytophthora fragariae indicates pathogenicity is determined by transcriptional variation in three key races.</title>
        <authorList>
            <person name="Adams T.M."/>
            <person name="Armitage A.D."/>
            <person name="Sobczyk M.K."/>
            <person name="Bates H.J."/>
            <person name="Dunwell J.M."/>
            <person name="Nellist C.F."/>
            <person name="Harrison R.J."/>
        </authorList>
    </citation>
    <scope>NUCLEOTIDE SEQUENCE [LARGE SCALE GENOMIC DNA]</scope>
    <source>
        <strain evidence="2 3">NOV-77</strain>
    </source>
</reference>
<dbReference type="AlphaFoldDB" id="A0A6G0R6V8"/>
<sequence length="257" mass="26744">MATTSAKVGAHQEDANQTRTPALARGPLTRSAKRRLDAAAAAVSPVEPRHREEMEAPARTTVPAPTAKTHHQSPRRKKARTTHGVTRSKGITAPAAPPVHGQARDETWLVPTVSPGVVSARRPEESDDDDGSELPAHEQGLQLTDDMIKAAQTGAEAAGGGQVARAGGEEAVRVGSDRDKTRSTGANPAGTLAADFQGDAWLGVGGPSVRPSYLWAGGAAVLVAEPAARSGQVCARVLQCGSRKARPREVIPPLRSL</sequence>
<protein>
    <submittedName>
        <fullName evidence="2">Uncharacterized protein</fullName>
    </submittedName>
</protein>
<feature type="compositionally biased region" description="Basic and acidic residues" evidence="1">
    <location>
        <begin position="167"/>
        <end position="182"/>
    </location>
</feature>
<gene>
    <name evidence="2" type="ORF">PF008_g18359</name>
</gene>
<evidence type="ECO:0000256" key="1">
    <source>
        <dbReference type="SAM" id="MobiDB-lite"/>
    </source>
</evidence>
<feature type="compositionally biased region" description="Basic and acidic residues" evidence="1">
    <location>
        <begin position="47"/>
        <end position="56"/>
    </location>
</feature>
<organism evidence="2 3">
    <name type="scientific">Phytophthora fragariae</name>
    <dbReference type="NCBI Taxonomy" id="53985"/>
    <lineage>
        <taxon>Eukaryota</taxon>
        <taxon>Sar</taxon>
        <taxon>Stramenopiles</taxon>
        <taxon>Oomycota</taxon>
        <taxon>Peronosporomycetes</taxon>
        <taxon>Peronosporales</taxon>
        <taxon>Peronosporaceae</taxon>
        <taxon>Phytophthora</taxon>
    </lineage>
</organism>
<feature type="compositionally biased region" description="Low complexity" evidence="1">
    <location>
        <begin position="57"/>
        <end position="67"/>
    </location>
</feature>
<evidence type="ECO:0000313" key="2">
    <source>
        <dbReference type="EMBL" id="KAE9319049.1"/>
    </source>
</evidence>